<feature type="region of interest" description="Disordered" evidence="1">
    <location>
        <begin position="1"/>
        <end position="20"/>
    </location>
</feature>
<comment type="caution">
    <text evidence="4">The sequence shown here is derived from an EMBL/GenBank/DDBJ whole genome shotgun (WGS) entry which is preliminary data.</text>
</comment>
<sequence length="341" mass="37370">MTSPRRMTTVEPQGQASGTAFDDSSIIRDISGAALTRIIVHHGRYLNSLAVKYTGGEEAVTHGGTGDTRSEIHLEPGELITMIEARLDHPLMNQLKFVTNTGVTFGPYGSAIGSAARFVWKAADGIPADLAPRMGLLYFSGSAWNIMSPVVAIHVGPDAVIFHAYEAILCRISFFKAALQGGFLEATEKKIMMPEETSEIFSALIEHLYTGSYTYTHKPNPDTDDTPAPDLAQGCFHARVYAVAFRYDWKPLVDDAVRNFLFVLSMLSGMDIVRLWKAGYEYELTVSICAGKGLLVEFQKLLPSLLQGLYQTDGEEMDGIVSEFPALASDFMRLLVAANKE</sequence>
<keyword evidence="5" id="KW-1185">Reference proteome</keyword>
<dbReference type="CDD" id="cd18186">
    <property type="entry name" value="BTB_POZ_ZBTB_KLHL-like"/>
    <property type="match status" value="1"/>
</dbReference>
<feature type="domain" description="BTB" evidence="2">
    <location>
        <begin position="149"/>
        <end position="217"/>
    </location>
</feature>
<organism evidence="4 5">
    <name type="scientific">Discina gigas</name>
    <dbReference type="NCBI Taxonomy" id="1032678"/>
    <lineage>
        <taxon>Eukaryota</taxon>
        <taxon>Fungi</taxon>
        <taxon>Dikarya</taxon>
        <taxon>Ascomycota</taxon>
        <taxon>Pezizomycotina</taxon>
        <taxon>Pezizomycetes</taxon>
        <taxon>Pezizales</taxon>
        <taxon>Discinaceae</taxon>
        <taxon>Discina</taxon>
    </lineage>
</organism>
<dbReference type="Pfam" id="PF00651">
    <property type="entry name" value="BTB"/>
    <property type="match status" value="1"/>
</dbReference>
<dbReference type="SUPFAM" id="SSF54695">
    <property type="entry name" value="POZ domain"/>
    <property type="match status" value="1"/>
</dbReference>
<dbReference type="PROSITE" id="PS51752">
    <property type="entry name" value="JACALIN_LECTIN"/>
    <property type="match status" value="1"/>
</dbReference>
<dbReference type="PROSITE" id="PS50097">
    <property type="entry name" value="BTB"/>
    <property type="match status" value="1"/>
</dbReference>
<dbReference type="InterPro" id="IPR000210">
    <property type="entry name" value="BTB/POZ_dom"/>
</dbReference>
<dbReference type="InterPro" id="IPR011333">
    <property type="entry name" value="SKP1/BTB/POZ_sf"/>
</dbReference>
<evidence type="ECO:0000259" key="2">
    <source>
        <dbReference type="PROSITE" id="PS50097"/>
    </source>
</evidence>
<proteinExistence type="predicted"/>
<dbReference type="Gene3D" id="3.30.710.10">
    <property type="entry name" value="Potassium Channel Kv1.1, Chain A"/>
    <property type="match status" value="1"/>
</dbReference>
<dbReference type="EMBL" id="JBBBZM010000329">
    <property type="protein sequence ID" value="KAL0630969.1"/>
    <property type="molecule type" value="Genomic_DNA"/>
</dbReference>
<dbReference type="PANTHER" id="PTHR47843">
    <property type="entry name" value="BTB DOMAIN-CONTAINING PROTEIN-RELATED"/>
    <property type="match status" value="1"/>
</dbReference>
<evidence type="ECO:0000313" key="4">
    <source>
        <dbReference type="EMBL" id="KAL0630969.1"/>
    </source>
</evidence>
<accession>A0ABR3G4V3</accession>
<protein>
    <recommendedName>
        <fullName evidence="6">BTB domain-containing protein</fullName>
    </recommendedName>
</protein>
<dbReference type="Pfam" id="PF01419">
    <property type="entry name" value="Jacalin"/>
    <property type="match status" value="1"/>
</dbReference>
<feature type="compositionally biased region" description="Polar residues" evidence="1">
    <location>
        <begin position="1"/>
        <end position="18"/>
    </location>
</feature>
<evidence type="ECO:0000256" key="1">
    <source>
        <dbReference type="SAM" id="MobiDB-lite"/>
    </source>
</evidence>
<dbReference type="SUPFAM" id="SSF51101">
    <property type="entry name" value="Mannose-binding lectins"/>
    <property type="match status" value="1"/>
</dbReference>
<dbReference type="SMART" id="SM00915">
    <property type="entry name" value="Jacalin"/>
    <property type="match status" value="1"/>
</dbReference>
<feature type="domain" description="Jacalin-type lectin" evidence="3">
    <location>
        <begin position="7"/>
        <end position="157"/>
    </location>
</feature>
<gene>
    <name evidence="4" type="ORF">Q9L58_010179</name>
</gene>
<dbReference type="InterPro" id="IPR036404">
    <property type="entry name" value="Jacalin-like_lectin_dom_sf"/>
</dbReference>
<evidence type="ECO:0008006" key="6">
    <source>
        <dbReference type="Google" id="ProtNLM"/>
    </source>
</evidence>
<name>A0ABR3G4V3_9PEZI</name>
<evidence type="ECO:0000313" key="5">
    <source>
        <dbReference type="Proteomes" id="UP001447188"/>
    </source>
</evidence>
<dbReference type="Proteomes" id="UP001447188">
    <property type="component" value="Unassembled WGS sequence"/>
</dbReference>
<dbReference type="InterPro" id="IPR001229">
    <property type="entry name" value="Jacalin-like_lectin_dom"/>
</dbReference>
<dbReference type="Gene3D" id="2.100.10.30">
    <property type="entry name" value="Jacalin-like lectin domain"/>
    <property type="match status" value="1"/>
</dbReference>
<reference evidence="4 5" key="1">
    <citation type="submission" date="2024-02" db="EMBL/GenBank/DDBJ databases">
        <title>Discinaceae phylogenomics.</title>
        <authorList>
            <person name="Dirks A.C."/>
            <person name="James T.Y."/>
        </authorList>
    </citation>
    <scope>NUCLEOTIDE SEQUENCE [LARGE SCALE GENOMIC DNA]</scope>
    <source>
        <strain evidence="4 5">ACD0624</strain>
    </source>
</reference>
<evidence type="ECO:0000259" key="3">
    <source>
        <dbReference type="PROSITE" id="PS51752"/>
    </source>
</evidence>